<dbReference type="Gene3D" id="2.10.110.10">
    <property type="entry name" value="Cysteine Rich Protein"/>
    <property type="match status" value="2"/>
</dbReference>
<feature type="compositionally biased region" description="Low complexity" evidence="4">
    <location>
        <begin position="267"/>
        <end position="276"/>
    </location>
</feature>
<dbReference type="Pfam" id="PF00412">
    <property type="entry name" value="LIM"/>
    <property type="match status" value="1"/>
</dbReference>
<dbReference type="PANTHER" id="PTHR24216">
    <property type="entry name" value="PAXILLIN-RELATED"/>
    <property type="match status" value="1"/>
</dbReference>
<keyword evidence="1 3" id="KW-0479">Metal-binding</keyword>
<dbReference type="Proteomes" id="UP000094065">
    <property type="component" value="Unassembled WGS sequence"/>
</dbReference>
<dbReference type="AlphaFoldDB" id="A0A1E3I3T5"/>
<sequence>MLASKFQEPERASVVLPTVTCSSCSAPIALSSLGNHVCQPAPPMPRAQPSRPAQIAIPQSRQGAPGWNPSRQDPYSARPVFAGPSSAHPSPTEFAIPRRPSANTLTPHSPNFPQAYSPQIKTPSPSSPFFPNSTGGYSSYASPEHMQMHMVDTTTGGESGMAGVGRRAFATAAWSVRAGVTLAANAKQQSADDAHVQEPPQVRAPPQTTAWPQARSEIHHSHTAPIPQQREAAPSRVQSPASPPQRSYSAMDQRTYPLRGNAGRGVSMSSSASSQSGLTDLLSGKAQRQSSNKRDFFEKVKELNRSGSVLSRSNTMTTSNSNDRMVSSPVDTSFDLDDDYENQPSALPWATPDLDETPRLHINTHSASPERVHRRQATNGSDTSSDSSKSGRWGATSGPESEEVVTPSQSFDGLADRARGEIRLGQIEKEEEDVLGLMSKVSMSDQDGGRIPPSDSDSTIASSRGYPTTTVPNTTPNYKYSPNHSHQRMPSVMSPSASKLAPPSPSRSIARKQKSCQKCGEIVGGSKRFVERDGIVLCEKDWKKLYLPSCRRCTLPIEKSAVSSSDGQLKGKWHRACFTCSDCDRPFADDDFYVLRGKPWCQFHYHEQNGTLCCSSSCRQPIEGPCIVLPGPDPQRYHAGHFRCDHRGSSSSSHPCKESMDEYYDVDGKRYCEKHAGEMMRAVRRGGGRELKAEKRRTRLIDLSAM</sequence>
<dbReference type="CDD" id="cd09397">
    <property type="entry name" value="LIM1_UF1"/>
    <property type="match status" value="1"/>
</dbReference>
<dbReference type="PROSITE" id="PS50023">
    <property type="entry name" value="LIM_DOMAIN_2"/>
    <property type="match status" value="1"/>
</dbReference>
<keyword evidence="2 3" id="KW-0862">Zinc</keyword>
<evidence type="ECO:0000256" key="2">
    <source>
        <dbReference type="ARBA" id="ARBA00022833"/>
    </source>
</evidence>
<keyword evidence="3" id="KW-0440">LIM domain</keyword>
<feature type="compositionally biased region" description="Low complexity" evidence="4">
    <location>
        <begin position="467"/>
        <end position="477"/>
    </location>
</feature>
<dbReference type="RefSeq" id="XP_018997219.1">
    <property type="nucleotide sequence ID" value="XM_019134792.1"/>
</dbReference>
<feature type="compositionally biased region" description="Low complexity" evidence="4">
    <location>
        <begin position="313"/>
        <end position="322"/>
    </location>
</feature>
<dbReference type="SUPFAM" id="SSF57716">
    <property type="entry name" value="Glucocorticoid receptor-like (DNA-binding domain)"/>
    <property type="match status" value="2"/>
</dbReference>
<dbReference type="PROSITE" id="PS00478">
    <property type="entry name" value="LIM_DOMAIN_1"/>
    <property type="match status" value="1"/>
</dbReference>
<accession>A0A1E3I3T5</accession>
<dbReference type="CDD" id="cd08368">
    <property type="entry name" value="LIM"/>
    <property type="match status" value="1"/>
</dbReference>
<dbReference type="EMBL" id="AWGJ01000002">
    <property type="protein sequence ID" value="ODN83219.1"/>
    <property type="molecule type" value="Genomic_DNA"/>
</dbReference>
<evidence type="ECO:0000256" key="1">
    <source>
        <dbReference type="ARBA" id="ARBA00022723"/>
    </source>
</evidence>
<dbReference type="OrthoDB" id="1112565at2759"/>
<dbReference type="InterPro" id="IPR001781">
    <property type="entry name" value="Znf_LIM"/>
</dbReference>
<evidence type="ECO:0000256" key="3">
    <source>
        <dbReference type="PROSITE-ProRule" id="PRU00125"/>
    </source>
</evidence>
<evidence type="ECO:0000313" key="7">
    <source>
        <dbReference type="Proteomes" id="UP000094065"/>
    </source>
</evidence>
<feature type="compositionally biased region" description="Polar residues" evidence="4">
    <location>
        <begin position="455"/>
        <end position="466"/>
    </location>
</feature>
<feature type="compositionally biased region" description="Polar residues" evidence="4">
    <location>
        <begin position="236"/>
        <end position="252"/>
    </location>
</feature>
<protein>
    <recommendedName>
        <fullName evidence="5">LIM zinc-binding domain-containing protein</fullName>
    </recommendedName>
</protein>
<organism evidence="6 7">
    <name type="scientific">Cryptococcus amylolentus CBS 6039</name>
    <dbReference type="NCBI Taxonomy" id="1295533"/>
    <lineage>
        <taxon>Eukaryota</taxon>
        <taxon>Fungi</taxon>
        <taxon>Dikarya</taxon>
        <taxon>Basidiomycota</taxon>
        <taxon>Agaricomycotina</taxon>
        <taxon>Tremellomycetes</taxon>
        <taxon>Tremellales</taxon>
        <taxon>Cryptococcaceae</taxon>
        <taxon>Cryptococcus</taxon>
    </lineage>
</organism>
<feature type="domain" description="LIM zinc-binding" evidence="5">
    <location>
        <begin position="548"/>
        <end position="611"/>
    </location>
</feature>
<dbReference type="GO" id="GO:0046872">
    <property type="term" value="F:metal ion binding"/>
    <property type="evidence" value="ECO:0007669"/>
    <property type="project" value="UniProtKB-KW"/>
</dbReference>
<comment type="caution">
    <text evidence="6">The sequence shown here is derived from an EMBL/GenBank/DDBJ whole genome shotgun (WGS) entry which is preliminary data.</text>
</comment>
<evidence type="ECO:0000313" key="6">
    <source>
        <dbReference type="EMBL" id="ODN83219.1"/>
    </source>
</evidence>
<dbReference type="GeneID" id="30152712"/>
<proteinExistence type="predicted"/>
<name>A0A1E3I3T5_9TREE</name>
<evidence type="ECO:0000256" key="4">
    <source>
        <dbReference type="SAM" id="MobiDB-lite"/>
    </source>
</evidence>
<dbReference type="FunFam" id="2.10.110.10:FF:000105">
    <property type="entry name" value="Similar to LIM domain-containing protein"/>
    <property type="match status" value="1"/>
</dbReference>
<keyword evidence="7" id="KW-1185">Reference proteome</keyword>
<dbReference type="SMART" id="SM00132">
    <property type="entry name" value="LIM"/>
    <property type="match status" value="2"/>
</dbReference>
<feature type="region of interest" description="Disordered" evidence="4">
    <location>
        <begin position="42"/>
        <end position="72"/>
    </location>
</feature>
<feature type="compositionally biased region" description="Basic and acidic residues" evidence="4">
    <location>
        <begin position="292"/>
        <end position="304"/>
    </location>
</feature>
<dbReference type="PANTHER" id="PTHR24216:SF8">
    <property type="entry name" value="PAXILLIN, ISOFORM F"/>
    <property type="match status" value="1"/>
</dbReference>
<feature type="compositionally biased region" description="Low complexity" evidence="4">
    <location>
        <begin position="381"/>
        <end position="390"/>
    </location>
</feature>
<gene>
    <name evidence="6" type="ORF">L202_01403</name>
</gene>
<reference evidence="6 7" key="1">
    <citation type="submission" date="2016-06" db="EMBL/GenBank/DDBJ databases">
        <title>Evolution of pathogenesis and genome organization in the Tremellales.</title>
        <authorList>
            <person name="Cuomo C."/>
            <person name="Litvintseva A."/>
            <person name="Heitman J."/>
            <person name="Chen Y."/>
            <person name="Sun S."/>
            <person name="Springer D."/>
            <person name="Dromer F."/>
            <person name="Young S."/>
            <person name="Zeng Q."/>
            <person name="Chapman S."/>
            <person name="Gujja S."/>
            <person name="Saif S."/>
            <person name="Birren B."/>
        </authorList>
    </citation>
    <scope>NUCLEOTIDE SEQUENCE [LARGE SCALE GENOMIC DNA]</scope>
    <source>
        <strain evidence="6 7">CBS 6039</strain>
    </source>
</reference>
<feature type="region of interest" description="Disordered" evidence="4">
    <location>
        <begin position="186"/>
        <end position="414"/>
    </location>
</feature>
<dbReference type="STRING" id="1295533.A0A1E3I3T5"/>
<feature type="region of interest" description="Disordered" evidence="4">
    <location>
        <begin position="443"/>
        <end position="509"/>
    </location>
</feature>
<evidence type="ECO:0000259" key="5">
    <source>
        <dbReference type="PROSITE" id="PS50023"/>
    </source>
</evidence>
<dbReference type="GO" id="GO:0030695">
    <property type="term" value="F:GTPase regulator activity"/>
    <property type="evidence" value="ECO:0007669"/>
    <property type="project" value="UniProtKB-ARBA"/>
</dbReference>